<dbReference type="AlphaFoldDB" id="A0A644XIL1"/>
<reference evidence="2" key="1">
    <citation type="submission" date="2019-08" db="EMBL/GenBank/DDBJ databases">
        <authorList>
            <person name="Kucharzyk K."/>
            <person name="Murdoch R.W."/>
            <person name="Higgins S."/>
            <person name="Loffler F."/>
        </authorList>
    </citation>
    <scope>NUCLEOTIDE SEQUENCE</scope>
</reference>
<dbReference type="EMBL" id="VSSQ01002542">
    <property type="protein sequence ID" value="MPM16042.1"/>
    <property type="molecule type" value="Genomic_DNA"/>
</dbReference>
<organism evidence="2">
    <name type="scientific">bioreactor metagenome</name>
    <dbReference type="NCBI Taxonomy" id="1076179"/>
    <lineage>
        <taxon>unclassified sequences</taxon>
        <taxon>metagenomes</taxon>
        <taxon>ecological metagenomes</taxon>
    </lineage>
</organism>
<comment type="caution">
    <text evidence="2">The sequence shown here is derived from an EMBL/GenBank/DDBJ whole genome shotgun (WGS) entry which is preliminary data.</text>
</comment>
<dbReference type="Gene3D" id="2.60.120.10">
    <property type="entry name" value="Jelly Rolls"/>
    <property type="match status" value="1"/>
</dbReference>
<dbReference type="InterPro" id="IPR011051">
    <property type="entry name" value="RmlC_Cupin_sf"/>
</dbReference>
<dbReference type="Pfam" id="PF07883">
    <property type="entry name" value="Cupin_2"/>
    <property type="match status" value="1"/>
</dbReference>
<name>A0A644XIL1_9ZZZZ</name>
<dbReference type="SUPFAM" id="SSF51182">
    <property type="entry name" value="RmlC-like cupins"/>
    <property type="match status" value="1"/>
</dbReference>
<dbReference type="InterPro" id="IPR013096">
    <property type="entry name" value="Cupin_2"/>
</dbReference>
<feature type="domain" description="Cupin type-2" evidence="1">
    <location>
        <begin position="53"/>
        <end position="121"/>
    </location>
</feature>
<dbReference type="CDD" id="cd02222">
    <property type="entry name" value="cupin_TM1459-like"/>
    <property type="match status" value="1"/>
</dbReference>
<sequence length="140" mass="15785">MSTIHRFIGEKNNFSWEDVEVTTYGQGEGPNAASKRELINEARDGAEHFVFRYFRIMPGGSSTMFDKHIHDHGVLILHGHCKVTINERVFDAGPMDVVYVSPNDVHHFVVDGDEPLGFLCVIPNKKLLNSDQPFVDTCLL</sequence>
<protein>
    <recommendedName>
        <fullName evidence="1">Cupin type-2 domain-containing protein</fullName>
    </recommendedName>
</protein>
<gene>
    <name evidence="2" type="ORF">SDC9_62416</name>
</gene>
<proteinExistence type="predicted"/>
<evidence type="ECO:0000313" key="2">
    <source>
        <dbReference type="EMBL" id="MPM16042.1"/>
    </source>
</evidence>
<accession>A0A644XIL1</accession>
<dbReference type="InterPro" id="IPR014710">
    <property type="entry name" value="RmlC-like_jellyroll"/>
</dbReference>
<evidence type="ECO:0000259" key="1">
    <source>
        <dbReference type="Pfam" id="PF07883"/>
    </source>
</evidence>